<name>A0A890A2S9_9SAUR</name>
<evidence type="ECO:0000256" key="15">
    <source>
        <dbReference type="RuleBase" id="RU004430"/>
    </source>
</evidence>
<dbReference type="EC" id="7.1.1.2" evidence="3 15"/>
<keyword evidence="13 15" id="KW-0472">Membrane</keyword>
<dbReference type="GeneID" id="67161622"/>
<evidence type="ECO:0000256" key="1">
    <source>
        <dbReference type="ARBA" id="ARBA00004225"/>
    </source>
</evidence>
<proteinExistence type="inferred from homology"/>
<evidence type="ECO:0000256" key="2">
    <source>
        <dbReference type="ARBA" id="ARBA00005698"/>
    </source>
</evidence>
<evidence type="ECO:0000256" key="8">
    <source>
        <dbReference type="ARBA" id="ARBA00022967"/>
    </source>
</evidence>
<organism evidence="17">
    <name type="scientific">Liolaemus millcayac</name>
    <dbReference type="NCBI Taxonomy" id="2778961"/>
    <lineage>
        <taxon>Eukaryota</taxon>
        <taxon>Metazoa</taxon>
        <taxon>Chordata</taxon>
        <taxon>Craniata</taxon>
        <taxon>Vertebrata</taxon>
        <taxon>Euteleostomi</taxon>
        <taxon>Lepidosauria</taxon>
        <taxon>Squamata</taxon>
        <taxon>Bifurcata</taxon>
        <taxon>Unidentata</taxon>
        <taxon>Episquamata</taxon>
        <taxon>Toxicofera</taxon>
        <taxon>Iguania</taxon>
        <taxon>Iguanidae</taxon>
        <taxon>Liolaeminae</taxon>
        <taxon>Liolaemus</taxon>
    </lineage>
</organism>
<evidence type="ECO:0000256" key="12">
    <source>
        <dbReference type="ARBA" id="ARBA00023128"/>
    </source>
</evidence>
<keyword evidence="10 15" id="KW-1133">Transmembrane helix</keyword>
<evidence type="ECO:0000256" key="16">
    <source>
        <dbReference type="SAM" id="SignalP"/>
    </source>
</evidence>
<comment type="function">
    <text evidence="15">Core subunit of the mitochondrial membrane respiratory chain NADH dehydrogenase (Complex I) which catalyzes electron transfer from NADH through the respiratory chain, using ubiquinone as an electron acceptor. Essential for the catalytic activity and assembly of complex I.</text>
</comment>
<feature type="transmembrane region" description="Helical" evidence="15">
    <location>
        <begin position="140"/>
        <end position="162"/>
    </location>
</feature>
<evidence type="ECO:0000256" key="3">
    <source>
        <dbReference type="ARBA" id="ARBA00012944"/>
    </source>
</evidence>
<keyword evidence="9 15" id="KW-0249">Electron transport</keyword>
<dbReference type="InterPro" id="IPR050269">
    <property type="entry name" value="ComplexI_Subunit6"/>
</dbReference>
<dbReference type="PANTHER" id="PTHR11435:SF1">
    <property type="entry name" value="NADH-UBIQUINONE OXIDOREDUCTASE CHAIN 6"/>
    <property type="match status" value="1"/>
</dbReference>
<dbReference type="InterPro" id="IPR042106">
    <property type="entry name" value="Nuo/plastoQ_OxRdtase_6_NuoJ"/>
</dbReference>
<evidence type="ECO:0000256" key="9">
    <source>
        <dbReference type="ARBA" id="ARBA00022982"/>
    </source>
</evidence>
<comment type="subcellular location">
    <subcellularLocation>
        <location evidence="1 15">Mitochondrion membrane</location>
        <topology evidence="1 15">Multi-pass membrane protein</topology>
    </subcellularLocation>
</comment>
<dbReference type="Gene3D" id="1.20.120.1200">
    <property type="entry name" value="NADH-ubiquinone/plastoquinone oxidoreductase chain 6, subunit NuoJ"/>
    <property type="match status" value="1"/>
</dbReference>
<dbReference type="EMBL" id="MT810468">
    <property type="protein sequence ID" value="QRG01385.1"/>
    <property type="molecule type" value="Genomic_DNA"/>
</dbReference>
<evidence type="ECO:0000256" key="13">
    <source>
        <dbReference type="ARBA" id="ARBA00023136"/>
    </source>
</evidence>
<dbReference type="GO" id="GO:0031966">
    <property type="term" value="C:mitochondrial membrane"/>
    <property type="evidence" value="ECO:0007669"/>
    <property type="project" value="UniProtKB-SubCell"/>
</dbReference>
<evidence type="ECO:0000256" key="7">
    <source>
        <dbReference type="ARBA" id="ARBA00022692"/>
    </source>
</evidence>
<evidence type="ECO:0000256" key="4">
    <source>
        <dbReference type="ARBA" id="ARBA00021095"/>
    </source>
</evidence>
<keyword evidence="11 15" id="KW-0520">NAD</keyword>
<dbReference type="CTD" id="4541"/>
<dbReference type="Pfam" id="PF00499">
    <property type="entry name" value="Oxidored_q3"/>
    <property type="match status" value="1"/>
</dbReference>
<dbReference type="GO" id="GO:0008137">
    <property type="term" value="F:NADH dehydrogenase (ubiquinone) activity"/>
    <property type="evidence" value="ECO:0007669"/>
    <property type="project" value="UniProtKB-UniRule"/>
</dbReference>
<feature type="signal peptide" evidence="16">
    <location>
        <begin position="1"/>
        <end position="18"/>
    </location>
</feature>
<dbReference type="AlphaFoldDB" id="A0A890A2S9"/>
<evidence type="ECO:0000256" key="5">
    <source>
        <dbReference type="ARBA" id="ARBA00022448"/>
    </source>
</evidence>
<evidence type="ECO:0000256" key="10">
    <source>
        <dbReference type="ARBA" id="ARBA00022989"/>
    </source>
</evidence>
<evidence type="ECO:0000313" key="17">
    <source>
        <dbReference type="EMBL" id="QRG01385.1"/>
    </source>
</evidence>
<reference evidence="17" key="1">
    <citation type="submission" date="2020-07" db="EMBL/GenBank/DDBJ databases">
        <title>Structure and comparative analysis of the mitochondrial genomes for a triploid parthenogenetic and two diploid gonochoric species of Liolaemidae lizards.</title>
        <authorList>
            <person name="Valdes J.J."/>
            <person name="Samoluk S.S."/>
            <person name="Abdala C.S."/>
            <person name="Baldo D."/>
            <person name="Seijo J.G."/>
        </authorList>
    </citation>
    <scope>NUCLEOTIDE SEQUENCE</scope>
    <source>
        <tissue evidence="17">Liver</tissue>
    </source>
</reference>
<keyword evidence="15" id="KW-0830">Ubiquinone</keyword>
<accession>A0A890A2S9</accession>
<evidence type="ECO:0000256" key="6">
    <source>
        <dbReference type="ARBA" id="ARBA00022660"/>
    </source>
</evidence>
<comment type="catalytic activity">
    <reaction evidence="14 15">
        <text>a ubiquinone + NADH + 5 H(+)(in) = a ubiquinol + NAD(+) + 4 H(+)(out)</text>
        <dbReference type="Rhea" id="RHEA:29091"/>
        <dbReference type="Rhea" id="RHEA-COMP:9565"/>
        <dbReference type="Rhea" id="RHEA-COMP:9566"/>
        <dbReference type="ChEBI" id="CHEBI:15378"/>
        <dbReference type="ChEBI" id="CHEBI:16389"/>
        <dbReference type="ChEBI" id="CHEBI:17976"/>
        <dbReference type="ChEBI" id="CHEBI:57540"/>
        <dbReference type="ChEBI" id="CHEBI:57945"/>
        <dbReference type="EC" id="7.1.1.2"/>
    </reaction>
</comment>
<geneLocation type="mitochondrion" evidence="17"/>
<keyword evidence="7 15" id="KW-0812">Transmembrane</keyword>
<feature type="transmembrane region" description="Helical" evidence="15">
    <location>
        <begin position="85"/>
        <end position="104"/>
    </location>
</feature>
<keyword evidence="16" id="KW-0732">Signal</keyword>
<protein>
    <recommendedName>
        <fullName evidence="4 15">NADH-ubiquinone oxidoreductase chain 6</fullName>
        <ecNumber evidence="3 15">7.1.1.2</ecNumber>
    </recommendedName>
</protein>
<dbReference type="PANTHER" id="PTHR11435">
    <property type="entry name" value="NADH UBIQUINONE OXIDOREDUCTASE SUBUNIT ND6"/>
    <property type="match status" value="1"/>
</dbReference>
<keyword evidence="5 15" id="KW-0813">Transport</keyword>
<gene>
    <name evidence="17" type="primary">ND6</name>
</gene>
<keyword evidence="12 15" id="KW-0496">Mitochondrion</keyword>
<keyword evidence="8 15" id="KW-1278">Translocase</keyword>
<dbReference type="InterPro" id="IPR001457">
    <property type="entry name" value="NADH_UbQ/plastoQ_OxRdtase_su6"/>
</dbReference>
<comment type="similarity">
    <text evidence="2 15">Belongs to the complex I subunit 6 family.</text>
</comment>
<feature type="chain" id="PRO_5032423184" description="NADH-ubiquinone oxidoreductase chain 6" evidence="16">
    <location>
        <begin position="19"/>
        <end position="174"/>
    </location>
</feature>
<evidence type="ECO:0000256" key="14">
    <source>
        <dbReference type="ARBA" id="ARBA00049551"/>
    </source>
</evidence>
<feature type="transmembrane region" description="Helical" evidence="15">
    <location>
        <begin position="45"/>
        <end position="73"/>
    </location>
</feature>
<sequence>MAYILFLMLFCLIGGLVGVASNPSPYFGAAGLVLSAAAGCGALMGFGYSFVSLVLFLIYLGGMLVVFAYSVALASEPFPESWGNWYVLVYLVGYVVLVAVLWVVCGEGWMLSSYGVVGDNCFGLSVVRGDLIGVSLLYSFGGWGLLVCGWGLLLTLFVVLELTRGLSRGSLRAI</sequence>
<dbReference type="RefSeq" id="YP_010157250.1">
    <property type="nucleotide sequence ID" value="NC_057243.1"/>
</dbReference>
<keyword evidence="6 15" id="KW-0679">Respiratory chain</keyword>
<evidence type="ECO:0000256" key="11">
    <source>
        <dbReference type="ARBA" id="ARBA00023027"/>
    </source>
</evidence>